<keyword evidence="1" id="KW-0678">Repressor</keyword>
<dbReference type="PRINTS" id="PR00040">
    <property type="entry name" value="HTHMERR"/>
</dbReference>
<dbReference type="SMART" id="SM00422">
    <property type="entry name" value="HTH_MERR"/>
    <property type="match status" value="1"/>
</dbReference>
<dbReference type="PANTHER" id="PTHR30204:SF69">
    <property type="entry name" value="MERR-FAMILY TRANSCRIPTIONAL REGULATOR"/>
    <property type="match status" value="1"/>
</dbReference>
<dbReference type="CDD" id="cd00592">
    <property type="entry name" value="HTH_MerR-like"/>
    <property type="match status" value="1"/>
</dbReference>
<dbReference type="Pfam" id="PF13411">
    <property type="entry name" value="MerR_1"/>
    <property type="match status" value="1"/>
</dbReference>
<evidence type="ECO:0000313" key="6">
    <source>
        <dbReference type="EMBL" id="GIG77562.1"/>
    </source>
</evidence>
<dbReference type="AlphaFoldDB" id="A0A8J3LRP3"/>
<sequence length="261" mass="29340">MLQPRPWGRVKRENNGGVITIGRLARYAGVSIKTIRVYHDKGLLPEPGCDSSGYRRYTARHAIDLIKIRTLAEAGVPLARIRELRAASDEDFREALRQVDAGLTARIRDLRATQRRLRRLAAGSLQVLSPEVGDHLERLPGLGFSPRWVALETDLWILVFATHPDTALELFRDQAQALADPALRQIYLDYDRAHDLDPHDPRIDELAERIARATEERYGSADLPGQDVDADMPALIQGVVNASSPAWRRLDALIRARLPRT</sequence>
<reference evidence="6 7" key="1">
    <citation type="submission" date="2021-01" db="EMBL/GenBank/DDBJ databases">
        <title>Whole genome shotgun sequence of Planotetraspora kaengkrachanensis NBRC 104272.</title>
        <authorList>
            <person name="Komaki H."/>
            <person name="Tamura T."/>
        </authorList>
    </citation>
    <scope>NUCLEOTIDE SEQUENCE [LARGE SCALE GENOMIC DNA]</scope>
    <source>
        <strain evidence="6 7">NBRC 104272</strain>
    </source>
</reference>
<keyword evidence="4" id="KW-0804">Transcription</keyword>
<dbReference type="Gene3D" id="1.10.1660.10">
    <property type="match status" value="1"/>
</dbReference>
<dbReference type="Proteomes" id="UP000630097">
    <property type="component" value="Unassembled WGS sequence"/>
</dbReference>
<comment type="caution">
    <text evidence="6">The sequence shown here is derived from an EMBL/GenBank/DDBJ whole genome shotgun (WGS) entry which is preliminary data.</text>
</comment>
<feature type="domain" description="HTH merR-type" evidence="5">
    <location>
        <begin position="18"/>
        <end position="87"/>
    </location>
</feature>
<dbReference type="InterPro" id="IPR009061">
    <property type="entry name" value="DNA-bd_dom_put_sf"/>
</dbReference>
<keyword evidence="3" id="KW-0238">DNA-binding</keyword>
<dbReference type="GO" id="GO:0003677">
    <property type="term" value="F:DNA binding"/>
    <property type="evidence" value="ECO:0007669"/>
    <property type="project" value="UniProtKB-KW"/>
</dbReference>
<dbReference type="PROSITE" id="PS50937">
    <property type="entry name" value="HTH_MERR_2"/>
    <property type="match status" value="1"/>
</dbReference>
<dbReference type="InterPro" id="IPR047057">
    <property type="entry name" value="MerR_fam"/>
</dbReference>
<evidence type="ECO:0000313" key="7">
    <source>
        <dbReference type="Proteomes" id="UP000630097"/>
    </source>
</evidence>
<organism evidence="6 7">
    <name type="scientific">Planotetraspora kaengkrachanensis</name>
    <dbReference type="NCBI Taxonomy" id="575193"/>
    <lineage>
        <taxon>Bacteria</taxon>
        <taxon>Bacillati</taxon>
        <taxon>Actinomycetota</taxon>
        <taxon>Actinomycetes</taxon>
        <taxon>Streptosporangiales</taxon>
        <taxon>Streptosporangiaceae</taxon>
        <taxon>Planotetraspora</taxon>
    </lineage>
</organism>
<name>A0A8J3LRP3_9ACTN</name>
<accession>A0A8J3LRP3</accession>
<keyword evidence="7" id="KW-1185">Reference proteome</keyword>
<keyword evidence="2" id="KW-0805">Transcription regulation</keyword>
<evidence type="ECO:0000256" key="2">
    <source>
        <dbReference type="ARBA" id="ARBA00023015"/>
    </source>
</evidence>
<gene>
    <name evidence="6" type="ORF">Pka01_06890</name>
</gene>
<dbReference type="PANTHER" id="PTHR30204">
    <property type="entry name" value="REDOX-CYCLING DRUG-SENSING TRANSCRIPTIONAL ACTIVATOR SOXR"/>
    <property type="match status" value="1"/>
</dbReference>
<dbReference type="InterPro" id="IPR000551">
    <property type="entry name" value="MerR-type_HTH_dom"/>
</dbReference>
<evidence type="ECO:0000256" key="3">
    <source>
        <dbReference type="ARBA" id="ARBA00023125"/>
    </source>
</evidence>
<dbReference type="EMBL" id="BONV01000002">
    <property type="protein sequence ID" value="GIG77562.1"/>
    <property type="molecule type" value="Genomic_DNA"/>
</dbReference>
<protein>
    <submittedName>
        <fullName evidence="6">MerR family transcriptional regulator</fullName>
    </submittedName>
</protein>
<evidence type="ECO:0000256" key="1">
    <source>
        <dbReference type="ARBA" id="ARBA00022491"/>
    </source>
</evidence>
<evidence type="ECO:0000256" key="4">
    <source>
        <dbReference type="ARBA" id="ARBA00023163"/>
    </source>
</evidence>
<proteinExistence type="predicted"/>
<dbReference type="GO" id="GO:0003700">
    <property type="term" value="F:DNA-binding transcription factor activity"/>
    <property type="evidence" value="ECO:0007669"/>
    <property type="project" value="InterPro"/>
</dbReference>
<dbReference type="SUPFAM" id="SSF46955">
    <property type="entry name" value="Putative DNA-binding domain"/>
    <property type="match status" value="1"/>
</dbReference>
<evidence type="ECO:0000259" key="5">
    <source>
        <dbReference type="PROSITE" id="PS50937"/>
    </source>
</evidence>